<evidence type="ECO:0000256" key="1">
    <source>
        <dbReference type="ARBA" id="ARBA00004496"/>
    </source>
</evidence>
<dbReference type="Gene3D" id="6.10.250.690">
    <property type="match status" value="1"/>
</dbReference>
<dbReference type="Gene3D" id="3.40.50.2300">
    <property type="match status" value="1"/>
</dbReference>
<dbReference type="PANTHER" id="PTHR48111">
    <property type="entry name" value="REGULATOR OF RPOS"/>
    <property type="match status" value="1"/>
</dbReference>
<evidence type="ECO:0000313" key="13">
    <source>
        <dbReference type="Proteomes" id="UP000026923"/>
    </source>
</evidence>
<dbReference type="InterPro" id="IPR011006">
    <property type="entry name" value="CheY-like_superfamily"/>
</dbReference>
<keyword evidence="2" id="KW-0963">Cytoplasm</keyword>
<dbReference type="SMART" id="SM00448">
    <property type="entry name" value="REC"/>
    <property type="match status" value="1"/>
</dbReference>
<keyword evidence="5" id="KW-0805">Transcription regulation</keyword>
<dbReference type="Proteomes" id="UP000026923">
    <property type="component" value="Unassembled WGS sequence"/>
</dbReference>
<name>A0A061JRJ4_STUST</name>
<gene>
    <name evidence="12" type="ORF">B597_012270</name>
</gene>
<dbReference type="InterPro" id="IPR036388">
    <property type="entry name" value="WH-like_DNA-bd_sf"/>
</dbReference>
<evidence type="ECO:0000256" key="2">
    <source>
        <dbReference type="ARBA" id="ARBA00022490"/>
    </source>
</evidence>
<evidence type="ECO:0000259" key="11">
    <source>
        <dbReference type="PROSITE" id="PS51755"/>
    </source>
</evidence>
<dbReference type="HOGENOM" id="CLU_000445_30_4_6"/>
<evidence type="ECO:0000256" key="5">
    <source>
        <dbReference type="ARBA" id="ARBA00023015"/>
    </source>
</evidence>
<evidence type="ECO:0000256" key="7">
    <source>
        <dbReference type="ARBA" id="ARBA00023163"/>
    </source>
</evidence>
<evidence type="ECO:0000259" key="10">
    <source>
        <dbReference type="PROSITE" id="PS50110"/>
    </source>
</evidence>
<evidence type="ECO:0000313" key="12">
    <source>
        <dbReference type="EMBL" id="EWC40955.1"/>
    </source>
</evidence>
<dbReference type="PANTHER" id="PTHR48111:SF39">
    <property type="entry name" value="TRANSCRIPTIONAL REGULATORY PROTEIN CPXR"/>
    <property type="match status" value="1"/>
</dbReference>
<keyword evidence="7" id="KW-0804">Transcription</keyword>
<accession>A0A061JRJ4</accession>
<dbReference type="SMART" id="SM00862">
    <property type="entry name" value="Trans_reg_C"/>
    <property type="match status" value="1"/>
</dbReference>
<sequence>MPDTTAPGTRLLAVEDDPVFASHLIDHLQATGYSVSHCEDGEDGLRRAQAEDFDLILMDIMLPGTSGLEILQQLRRCRGVPVILMSALGNEQDRITGFSQGADDYLPKPFSLRELSVRIEAVLRRVAFERSGELSSLDNGPLCFDEVRRDVGRDGRWAGLTPSEYRVLVVLWQHAGSTLSKAFLYQQALHRGYSSHDRSLDMHVSHVRRKLKALGCSTVQLETVWGAGYMVTRGER</sequence>
<keyword evidence="6 9" id="KW-0238">DNA-binding</keyword>
<dbReference type="InterPro" id="IPR001789">
    <property type="entry name" value="Sig_transdc_resp-reg_receiver"/>
</dbReference>
<dbReference type="PROSITE" id="PS51755">
    <property type="entry name" value="OMPR_PHOB"/>
    <property type="match status" value="1"/>
</dbReference>
<protein>
    <submittedName>
        <fullName evidence="12">Transcriptional regulator</fullName>
    </submittedName>
</protein>
<reference evidence="12 13" key="1">
    <citation type="journal article" date="2013" name="Genome Announc.">
        <title>Draft Genome of the Nitrogen-Fixing Bacterium Pseudomonas stutzeri Strain KOS6 Isolated from Industrial Hydrocarbon Sludge.</title>
        <authorList>
            <person name="Grigoryeva T.V."/>
            <person name="Laikov A.V."/>
            <person name="Naumova R.P."/>
            <person name="Manolov A.I."/>
            <person name="Larin A.K."/>
            <person name="Karpova I.Y."/>
            <person name="Semashko T.A."/>
            <person name="Alexeev D.G."/>
            <person name="Kostryukova E.S."/>
            <person name="Muller R."/>
            <person name="Govorun V.M."/>
        </authorList>
    </citation>
    <scope>NUCLEOTIDE SEQUENCE [LARGE SCALE GENOMIC DNA]</scope>
    <source>
        <strain evidence="12 13">KOS6</strain>
    </source>
</reference>
<dbReference type="InterPro" id="IPR001867">
    <property type="entry name" value="OmpR/PhoB-type_DNA-bd"/>
</dbReference>
<evidence type="ECO:0000256" key="6">
    <source>
        <dbReference type="ARBA" id="ARBA00023125"/>
    </source>
</evidence>
<dbReference type="CDD" id="cd00383">
    <property type="entry name" value="trans_reg_C"/>
    <property type="match status" value="1"/>
</dbReference>
<evidence type="ECO:0000256" key="8">
    <source>
        <dbReference type="PROSITE-ProRule" id="PRU00169"/>
    </source>
</evidence>
<feature type="domain" description="OmpR/PhoB-type" evidence="11">
    <location>
        <begin position="134"/>
        <end position="233"/>
    </location>
</feature>
<feature type="DNA-binding region" description="OmpR/PhoB-type" evidence="9">
    <location>
        <begin position="134"/>
        <end position="233"/>
    </location>
</feature>
<comment type="subcellular location">
    <subcellularLocation>
        <location evidence="1">Cytoplasm</location>
    </subcellularLocation>
</comment>
<dbReference type="GO" id="GO:0005829">
    <property type="term" value="C:cytosol"/>
    <property type="evidence" value="ECO:0007669"/>
    <property type="project" value="TreeGrafter"/>
</dbReference>
<evidence type="ECO:0000256" key="4">
    <source>
        <dbReference type="ARBA" id="ARBA00023012"/>
    </source>
</evidence>
<dbReference type="GO" id="GO:0000156">
    <property type="term" value="F:phosphorelay response regulator activity"/>
    <property type="evidence" value="ECO:0007669"/>
    <property type="project" value="TreeGrafter"/>
</dbReference>
<feature type="modified residue" description="4-aspartylphosphate" evidence="8">
    <location>
        <position position="59"/>
    </location>
</feature>
<dbReference type="OrthoDB" id="9802426at2"/>
<dbReference type="eggNOG" id="COG0745">
    <property type="taxonomic scope" value="Bacteria"/>
</dbReference>
<proteinExistence type="predicted"/>
<feature type="domain" description="Response regulatory" evidence="10">
    <location>
        <begin position="10"/>
        <end position="123"/>
    </location>
</feature>
<dbReference type="AlphaFoldDB" id="A0A061JRJ4"/>
<dbReference type="PROSITE" id="PS50110">
    <property type="entry name" value="RESPONSE_REGULATORY"/>
    <property type="match status" value="1"/>
</dbReference>
<dbReference type="GO" id="GO:0032993">
    <property type="term" value="C:protein-DNA complex"/>
    <property type="evidence" value="ECO:0007669"/>
    <property type="project" value="TreeGrafter"/>
</dbReference>
<dbReference type="Pfam" id="PF00072">
    <property type="entry name" value="Response_reg"/>
    <property type="match status" value="1"/>
</dbReference>
<dbReference type="GO" id="GO:0000976">
    <property type="term" value="F:transcription cis-regulatory region binding"/>
    <property type="evidence" value="ECO:0007669"/>
    <property type="project" value="TreeGrafter"/>
</dbReference>
<dbReference type="Pfam" id="PF00486">
    <property type="entry name" value="Trans_reg_C"/>
    <property type="match status" value="1"/>
</dbReference>
<organism evidence="12 13">
    <name type="scientific">Stutzerimonas stutzeri KOS6</name>
    <dbReference type="NCBI Taxonomy" id="1218352"/>
    <lineage>
        <taxon>Bacteria</taxon>
        <taxon>Pseudomonadati</taxon>
        <taxon>Pseudomonadota</taxon>
        <taxon>Gammaproteobacteria</taxon>
        <taxon>Pseudomonadales</taxon>
        <taxon>Pseudomonadaceae</taxon>
        <taxon>Stutzerimonas</taxon>
    </lineage>
</organism>
<evidence type="ECO:0000256" key="9">
    <source>
        <dbReference type="PROSITE-ProRule" id="PRU01091"/>
    </source>
</evidence>
<dbReference type="GO" id="GO:0006355">
    <property type="term" value="P:regulation of DNA-templated transcription"/>
    <property type="evidence" value="ECO:0007669"/>
    <property type="project" value="InterPro"/>
</dbReference>
<keyword evidence="4" id="KW-0902">Two-component regulatory system</keyword>
<dbReference type="Gene3D" id="1.10.10.10">
    <property type="entry name" value="Winged helix-like DNA-binding domain superfamily/Winged helix DNA-binding domain"/>
    <property type="match status" value="1"/>
</dbReference>
<comment type="caution">
    <text evidence="12">The sequence shown here is derived from an EMBL/GenBank/DDBJ whole genome shotgun (WGS) entry which is preliminary data.</text>
</comment>
<dbReference type="EMBL" id="AMCZ02000014">
    <property type="protein sequence ID" value="EWC40955.1"/>
    <property type="molecule type" value="Genomic_DNA"/>
</dbReference>
<dbReference type="InterPro" id="IPR039420">
    <property type="entry name" value="WalR-like"/>
</dbReference>
<keyword evidence="3 8" id="KW-0597">Phosphoprotein</keyword>
<evidence type="ECO:0000256" key="3">
    <source>
        <dbReference type="ARBA" id="ARBA00022553"/>
    </source>
</evidence>
<dbReference type="SUPFAM" id="SSF52172">
    <property type="entry name" value="CheY-like"/>
    <property type="match status" value="1"/>
</dbReference>
<dbReference type="RefSeq" id="WP_024162506.1">
    <property type="nucleotide sequence ID" value="NZ_KK020678.1"/>
</dbReference>